<dbReference type="PANTHER" id="PTHR33930">
    <property type="entry name" value="ALKYL HYDROPEROXIDE REDUCTASE AHPD"/>
    <property type="match status" value="1"/>
</dbReference>
<dbReference type="InterPro" id="IPR036866">
    <property type="entry name" value="RibonucZ/Hydroxyglut_hydro"/>
</dbReference>
<sequence length="584" mass="65162">MTNAFVEQNGSPSPSDERCVSVHALSAGHFTLPEYQFIHPVSRDARKTVPSLAFLIQRQDAYSGDITRIVFDLGLRRDTKRYAAPIQKHIETRNPLSTDPDVVKSLARGGLKPNDIDYVVYSHVHWDHIGEPRDFPSSTFVVGHGALALLQGTSSTLRGGHSFFEHDLLPEDRTIELPDPHQTQVESNASIDSPRAGKLDLTQPWRPHGELPQTLDVFNDGSLLIVDAPGHLPGHINILARVSKDHLIYLGGDACHDRRLLTGEKEIGEWNDIEGHTCCIHANKKQAEETIQSIKKLEESGVEIIFGHDVEWEDANKGRFFGVVENMTLSPEQQSLKERFDAELGPDAFDESWSRLLKHSPEMFAASLRLTGVPKRSSHLSPQVQSLVSLAVSAASTHLHVPNIHRHTRQALAAGATKQEIVEVLCLTSTLGIHACNIGVPILFEVLREEGREMPQGMEGMTKEQWELKDDFEKKRGYWHGFWEDFLRLSPEFFAAYTQFSSVPWTNEGGDGVLEPKIKELIYCAFDAAATHLYQPGLKLHMKNVLKYGGTADEIMEVLELATLLSISTMDVGLPILEKELANQ</sequence>
<name>A0A2T2P4Z2_CORCC</name>
<evidence type="ECO:0000259" key="2">
    <source>
        <dbReference type="Pfam" id="PF02627"/>
    </source>
</evidence>
<dbReference type="Pfam" id="PF02627">
    <property type="entry name" value="CMD"/>
    <property type="match status" value="2"/>
</dbReference>
<evidence type="ECO:0000313" key="3">
    <source>
        <dbReference type="EMBL" id="PSN72398.1"/>
    </source>
</evidence>
<dbReference type="InterPro" id="IPR001279">
    <property type="entry name" value="Metallo-B-lactamas"/>
</dbReference>
<dbReference type="OrthoDB" id="10250730at2759"/>
<reference evidence="3 4" key="1">
    <citation type="journal article" date="2018" name="Front. Microbiol.">
        <title>Genome-Wide Analysis of Corynespora cassiicola Leaf Fall Disease Putative Effectors.</title>
        <authorList>
            <person name="Lopez D."/>
            <person name="Ribeiro S."/>
            <person name="Label P."/>
            <person name="Fumanal B."/>
            <person name="Venisse J.S."/>
            <person name="Kohler A."/>
            <person name="de Oliveira R.R."/>
            <person name="Labutti K."/>
            <person name="Lipzen A."/>
            <person name="Lail K."/>
            <person name="Bauer D."/>
            <person name="Ohm R.A."/>
            <person name="Barry K.W."/>
            <person name="Spatafora J."/>
            <person name="Grigoriev I.V."/>
            <person name="Martin F.M."/>
            <person name="Pujade-Renaud V."/>
        </authorList>
    </citation>
    <scope>NUCLEOTIDE SEQUENCE [LARGE SCALE GENOMIC DNA]</scope>
    <source>
        <strain evidence="3 4">Philippines</strain>
    </source>
</reference>
<dbReference type="SUPFAM" id="SSF69118">
    <property type="entry name" value="AhpD-like"/>
    <property type="match status" value="1"/>
</dbReference>
<evidence type="ECO:0000259" key="1">
    <source>
        <dbReference type="Pfam" id="PF00753"/>
    </source>
</evidence>
<dbReference type="PANTHER" id="PTHR33930:SF2">
    <property type="entry name" value="BLR3452 PROTEIN"/>
    <property type="match status" value="1"/>
</dbReference>
<keyword evidence="4" id="KW-1185">Reference proteome</keyword>
<dbReference type="CDD" id="cd07730">
    <property type="entry name" value="metallo-hydrolase-like_MBL-fold"/>
    <property type="match status" value="1"/>
</dbReference>
<evidence type="ECO:0000313" key="4">
    <source>
        <dbReference type="Proteomes" id="UP000240883"/>
    </source>
</evidence>
<dbReference type="Proteomes" id="UP000240883">
    <property type="component" value="Unassembled WGS sequence"/>
</dbReference>
<dbReference type="Gene3D" id="1.20.1290.10">
    <property type="entry name" value="AhpD-like"/>
    <property type="match status" value="1"/>
</dbReference>
<feature type="domain" description="Metallo-beta-lactamase" evidence="1">
    <location>
        <begin position="67"/>
        <end position="250"/>
    </location>
</feature>
<dbReference type="Gene3D" id="3.60.15.10">
    <property type="entry name" value="Ribonuclease Z/Hydroxyacylglutathione hydrolase-like"/>
    <property type="match status" value="1"/>
</dbReference>
<dbReference type="Pfam" id="PF00753">
    <property type="entry name" value="Lactamase_B"/>
    <property type="match status" value="1"/>
</dbReference>
<organism evidence="3 4">
    <name type="scientific">Corynespora cassiicola Philippines</name>
    <dbReference type="NCBI Taxonomy" id="1448308"/>
    <lineage>
        <taxon>Eukaryota</taxon>
        <taxon>Fungi</taxon>
        <taxon>Dikarya</taxon>
        <taxon>Ascomycota</taxon>
        <taxon>Pezizomycotina</taxon>
        <taxon>Dothideomycetes</taxon>
        <taxon>Pleosporomycetidae</taxon>
        <taxon>Pleosporales</taxon>
        <taxon>Corynesporascaceae</taxon>
        <taxon>Corynespora</taxon>
    </lineage>
</organism>
<keyword evidence="3" id="KW-0378">Hydrolase</keyword>
<dbReference type="EMBL" id="KZ678130">
    <property type="protein sequence ID" value="PSN72398.1"/>
    <property type="molecule type" value="Genomic_DNA"/>
</dbReference>
<dbReference type="AlphaFoldDB" id="A0A2T2P4Z2"/>
<feature type="domain" description="Carboxymuconolactone decarboxylase-like" evidence="2">
    <location>
        <begin position="361"/>
        <end position="425"/>
    </location>
</feature>
<dbReference type="GO" id="GO:0016787">
    <property type="term" value="F:hydrolase activity"/>
    <property type="evidence" value="ECO:0007669"/>
    <property type="project" value="UniProtKB-KW"/>
</dbReference>
<protein>
    <submittedName>
        <fullName evidence="3">Metallo-hydrolase/oxidoreductase</fullName>
    </submittedName>
</protein>
<dbReference type="InterPro" id="IPR029032">
    <property type="entry name" value="AhpD-like"/>
</dbReference>
<dbReference type="InterPro" id="IPR003779">
    <property type="entry name" value="CMD-like"/>
</dbReference>
<feature type="domain" description="Carboxymuconolactone decarboxylase-like" evidence="2">
    <location>
        <begin position="491"/>
        <end position="563"/>
    </location>
</feature>
<accession>A0A2T2P4Z2</accession>
<dbReference type="GO" id="GO:0051920">
    <property type="term" value="F:peroxiredoxin activity"/>
    <property type="evidence" value="ECO:0007669"/>
    <property type="project" value="InterPro"/>
</dbReference>
<dbReference type="STRING" id="1448308.A0A2T2P4Z2"/>
<dbReference type="SUPFAM" id="SSF56281">
    <property type="entry name" value="Metallo-hydrolase/oxidoreductase"/>
    <property type="match status" value="1"/>
</dbReference>
<gene>
    <name evidence="3" type="ORF">BS50DRAFT_607715</name>
</gene>
<proteinExistence type="predicted"/>